<evidence type="ECO:0000256" key="4">
    <source>
        <dbReference type="ARBA" id="ARBA00022786"/>
    </source>
</evidence>
<dbReference type="Proteomes" id="UP000703661">
    <property type="component" value="Unassembled WGS sequence"/>
</dbReference>
<comment type="similarity">
    <text evidence="1">Belongs to the ATG10 family.</text>
</comment>
<reference evidence="7" key="1">
    <citation type="journal article" date="2020" name="Fungal Divers.">
        <title>Resolving the Mortierellaceae phylogeny through synthesis of multi-gene phylogenetics and phylogenomics.</title>
        <authorList>
            <person name="Vandepol N."/>
            <person name="Liber J."/>
            <person name="Desiro A."/>
            <person name="Na H."/>
            <person name="Kennedy M."/>
            <person name="Barry K."/>
            <person name="Grigoriev I.V."/>
            <person name="Miller A.N."/>
            <person name="O'Donnell K."/>
            <person name="Stajich J.E."/>
            <person name="Bonito G."/>
        </authorList>
    </citation>
    <scope>NUCLEOTIDE SEQUENCE</scope>
    <source>
        <strain evidence="7">NRRL 2769</strain>
    </source>
</reference>
<dbReference type="PANTHER" id="PTHR14957">
    <property type="entry name" value="UBIQUITIN-LIKE-CONJUGATING ENZYME ATG10"/>
    <property type="match status" value="1"/>
</dbReference>
<evidence type="ECO:0000256" key="3">
    <source>
        <dbReference type="ARBA" id="ARBA00022679"/>
    </source>
</evidence>
<evidence type="ECO:0000313" key="7">
    <source>
        <dbReference type="EMBL" id="KAG0011287.1"/>
    </source>
</evidence>
<keyword evidence="4" id="KW-0833">Ubl conjugation pathway</keyword>
<sequence>GAAISLNEIYGSLVPEEWRSSIMNAGLNGGISQQDHPILNVPYFYMHPCETVPLMETVQSNQSFENATSFLDSYIMTWLSFTGQAIGITIPTGVVAGTI</sequence>
<keyword evidence="8" id="KW-1185">Reference proteome</keyword>
<name>A0A9P6SYC7_9FUNG</name>
<dbReference type="Pfam" id="PF03987">
    <property type="entry name" value="Autophagy_act_C"/>
    <property type="match status" value="1"/>
</dbReference>
<evidence type="ECO:0000256" key="6">
    <source>
        <dbReference type="ARBA" id="ARBA00029833"/>
    </source>
</evidence>
<organism evidence="7 8">
    <name type="scientific">Entomortierella chlamydospora</name>
    <dbReference type="NCBI Taxonomy" id="101097"/>
    <lineage>
        <taxon>Eukaryota</taxon>
        <taxon>Fungi</taxon>
        <taxon>Fungi incertae sedis</taxon>
        <taxon>Mucoromycota</taxon>
        <taxon>Mortierellomycotina</taxon>
        <taxon>Mortierellomycetes</taxon>
        <taxon>Mortierellales</taxon>
        <taxon>Mortierellaceae</taxon>
        <taxon>Entomortierella</taxon>
    </lineage>
</organism>
<dbReference type="GO" id="GO:0000422">
    <property type="term" value="P:autophagy of mitochondrion"/>
    <property type="evidence" value="ECO:0007669"/>
    <property type="project" value="TreeGrafter"/>
</dbReference>
<dbReference type="GO" id="GO:0061651">
    <property type="term" value="F:Atg12 conjugating enzyme activity"/>
    <property type="evidence" value="ECO:0007669"/>
    <property type="project" value="TreeGrafter"/>
</dbReference>
<feature type="non-terminal residue" evidence="7">
    <location>
        <position position="1"/>
    </location>
</feature>
<gene>
    <name evidence="7" type="ORF">BGZ80_000799</name>
</gene>
<dbReference type="InterPro" id="IPR007135">
    <property type="entry name" value="Atg3/Atg10"/>
</dbReference>
<keyword evidence="3" id="KW-0808">Transferase</keyword>
<proteinExistence type="inferred from homology"/>
<evidence type="ECO:0000256" key="1">
    <source>
        <dbReference type="ARBA" id="ARBA00005696"/>
    </source>
</evidence>
<dbReference type="Gene3D" id="3.30.1460.50">
    <property type="match status" value="1"/>
</dbReference>
<protein>
    <recommendedName>
        <fullName evidence="2">Ubiquitin-like-conjugating enzyme ATG10</fullName>
    </recommendedName>
    <alternativeName>
        <fullName evidence="6">Autophagy-related protein 10</fullName>
    </alternativeName>
</protein>
<evidence type="ECO:0000256" key="2">
    <source>
        <dbReference type="ARBA" id="ARBA00021099"/>
    </source>
</evidence>
<dbReference type="GO" id="GO:0000045">
    <property type="term" value="P:autophagosome assembly"/>
    <property type="evidence" value="ECO:0007669"/>
    <property type="project" value="TreeGrafter"/>
</dbReference>
<dbReference type="PANTHER" id="PTHR14957:SF1">
    <property type="entry name" value="UBIQUITIN-LIKE-CONJUGATING ENZYME ATG10"/>
    <property type="match status" value="1"/>
</dbReference>
<dbReference type="EMBL" id="JAAAID010001175">
    <property type="protein sequence ID" value="KAG0011287.1"/>
    <property type="molecule type" value="Genomic_DNA"/>
</dbReference>
<dbReference type="AlphaFoldDB" id="A0A9P6SYC7"/>
<evidence type="ECO:0000313" key="8">
    <source>
        <dbReference type="Proteomes" id="UP000703661"/>
    </source>
</evidence>
<dbReference type="GO" id="GO:0032446">
    <property type="term" value="P:protein modification by small protein conjugation"/>
    <property type="evidence" value="ECO:0007669"/>
    <property type="project" value="TreeGrafter"/>
</dbReference>
<keyword evidence="5" id="KW-0072">Autophagy</keyword>
<comment type="caution">
    <text evidence="7">The sequence shown here is derived from an EMBL/GenBank/DDBJ whole genome shotgun (WGS) entry which is preliminary data.</text>
</comment>
<dbReference type="GO" id="GO:0005829">
    <property type="term" value="C:cytosol"/>
    <property type="evidence" value="ECO:0007669"/>
    <property type="project" value="TreeGrafter"/>
</dbReference>
<evidence type="ECO:0000256" key="5">
    <source>
        <dbReference type="ARBA" id="ARBA00023006"/>
    </source>
</evidence>
<accession>A0A9P6SYC7</accession>